<dbReference type="SUPFAM" id="SSF50249">
    <property type="entry name" value="Nucleic acid-binding proteins"/>
    <property type="match status" value="1"/>
</dbReference>
<dbReference type="Proteomes" id="UP000515976">
    <property type="component" value="Chromosome"/>
</dbReference>
<dbReference type="InterPro" id="IPR002059">
    <property type="entry name" value="CSP_DNA-bd"/>
</dbReference>
<proteinExistence type="predicted"/>
<dbReference type="GO" id="GO:0003676">
    <property type="term" value="F:nucleic acid binding"/>
    <property type="evidence" value="ECO:0007669"/>
    <property type="project" value="InterPro"/>
</dbReference>
<dbReference type="KEGG" id="pei:H9L10_00800"/>
<dbReference type="Gene3D" id="2.40.50.140">
    <property type="entry name" value="Nucleic acid-binding proteins"/>
    <property type="match status" value="1"/>
</dbReference>
<organism evidence="2 3">
    <name type="scientific">Phycicoccus endophyticus</name>
    <dbReference type="NCBI Taxonomy" id="1690220"/>
    <lineage>
        <taxon>Bacteria</taxon>
        <taxon>Bacillati</taxon>
        <taxon>Actinomycetota</taxon>
        <taxon>Actinomycetes</taxon>
        <taxon>Micrococcales</taxon>
        <taxon>Intrasporangiaceae</taxon>
        <taxon>Phycicoccus</taxon>
    </lineage>
</organism>
<dbReference type="InterPro" id="IPR012340">
    <property type="entry name" value="NA-bd_OB-fold"/>
</dbReference>
<evidence type="ECO:0000313" key="2">
    <source>
        <dbReference type="EMBL" id="QNN49690.1"/>
    </source>
</evidence>
<gene>
    <name evidence="2" type="ORF">H9L10_00800</name>
</gene>
<evidence type="ECO:0000313" key="3">
    <source>
        <dbReference type="Proteomes" id="UP000515976"/>
    </source>
</evidence>
<protein>
    <submittedName>
        <fullName evidence="2">Cold-shock protein</fullName>
    </submittedName>
</protein>
<dbReference type="InterPro" id="IPR011129">
    <property type="entry name" value="CSD"/>
</dbReference>
<evidence type="ECO:0000259" key="1">
    <source>
        <dbReference type="PROSITE" id="PS51857"/>
    </source>
</evidence>
<dbReference type="SMART" id="SM00357">
    <property type="entry name" value="CSP"/>
    <property type="match status" value="1"/>
</dbReference>
<dbReference type="AlphaFoldDB" id="A0A7G9R265"/>
<dbReference type="PROSITE" id="PS51857">
    <property type="entry name" value="CSD_2"/>
    <property type="match status" value="1"/>
</dbReference>
<sequence>MRWTVPTGKVKFFDAEKGFGFVSDEAGEGDVFVPASALPAGVTGLKSGQRIEFDVAEGRRGAQALSVRLLDPAPSVSANRRVRDRKPTEEMVVIVEDVIKLLDDVSESLRRGHYPDRAHGNKVAQVLRAVAGDLEL</sequence>
<reference evidence="2 3" key="1">
    <citation type="submission" date="2020-08" db="EMBL/GenBank/DDBJ databases">
        <title>Genome sequence of Phycicoccus endophyticus JCM 31784T.</title>
        <authorList>
            <person name="Hyun D.-W."/>
            <person name="Bae J.-W."/>
        </authorList>
    </citation>
    <scope>NUCLEOTIDE SEQUENCE [LARGE SCALE GENOMIC DNA]</scope>
    <source>
        <strain evidence="2 3">JCM 31784</strain>
    </source>
</reference>
<dbReference type="PRINTS" id="PR00050">
    <property type="entry name" value="COLDSHOCK"/>
</dbReference>
<dbReference type="InterPro" id="IPR050181">
    <property type="entry name" value="Cold_shock_domain"/>
</dbReference>
<dbReference type="CDD" id="cd04458">
    <property type="entry name" value="CSP_CDS"/>
    <property type="match status" value="1"/>
</dbReference>
<dbReference type="Pfam" id="PF00313">
    <property type="entry name" value="CSD"/>
    <property type="match status" value="1"/>
</dbReference>
<accession>A0A7G9R265</accession>
<name>A0A7G9R265_9MICO</name>
<dbReference type="EMBL" id="CP060712">
    <property type="protein sequence ID" value="QNN49690.1"/>
    <property type="molecule type" value="Genomic_DNA"/>
</dbReference>
<dbReference type="PANTHER" id="PTHR11544">
    <property type="entry name" value="COLD SHOCK DOMAIN CONTAINING PROTEINS"/>
    <property type="match status" value="1"/>
</dbReference>
<feature type="domain" description="CSD" evidence="1">
    <location>
        <begin position="5"/>
        <end position="69"/>
    </location>
</feature>
<keyword evidence="3" id="KW-1185">Reference proteome</keyword>